<sequence length="316" mass="34982">MPSHIATRFVLLSDTHGQGTSSDYAPNESFDVVIHCGDLTQHSKLAEFRDTLEMLSGLRAPLILVIAGNHDFTLDSDAFKAKIDEANRTNGEPLAQELVDREFGTDGEARRLMKDAEQHGIAFLDEGTHEFKLQNGGFLRVYASPYTPSKEPWAYSYDGEHEFDIQEKTDVVITHGPPLGIFDMSSNCQRLGCPQLFGAVARSQPRMHCFGHVHCGWGAKLAQWRPQISDTPSHFSDIDNDKSVMINNLAGLRGSRLESEEDRIARVELVNRLTTQKVYFSDHSAGSENPAGPGKTLFVNAAVMGDGEVVQPPWEL</sequence>
<feature type="domain" description="Calcineurin-like phosphoesterase" evidence="1">
    <location>
        <begin position="8"/>
        <end position="215"/>
    </location>
</feature>
<dbReference type="Proteomes" id="UP000654918">
    <property type="component" value="Unassembled WGS sequence"/>
</dbReference>
<evidence type="ECO:0000313" key="3">
    <source>
        <dbReference type="Proteomes" id="UP000654918"/>
    </source>
</evidence>
<dbReference type="CDD" id="cd07379">
    <property type="entry name" value="MPP_239FB"/>
    <property type="match status" value="1"/>
</dbReference>
<evidence type="ECO:0000259" key="1">
    <source>
        <dbReference type="Pfam" id="PF00149"/>
    </source>
</evidence>
<dbReference type="EMBL" id="WIGO01000092">
    <property type="protein sequence ID" value="KAF6830554.1"/>
    <property type="molecule type" value="Genomic_DNA"/>
</dbReference>
<protein>
    <recommendedName>
        <fullName evidence="1">Calcineurin-like phosphoesterase domain-containing protein</fullName>
    </recommendedName>
</protein>
<dbReference type="InterPro" id="IPR051693">
    <property type="entry name" value="UPF0046_metallophosphoest"/>
</dbReference>
<proteinExistence type="predicted"/>
<dbReference type="InterPro" id="IPR004843">
    <property type="entry name" value="Calcineurin-like_PHP"/>
</dbReference>
<reference evidence="2" key="1">
    <citation type="journal article" date="2020" name="Phytopathology">
        <title>Genome Sequence Resources of Colletotrichum truncatum, C. plurivorum, C. musicola, and C. sojae: Four Species Pathogenic to Soybean (Glycine max).</title>
        <authorList>
            <person name="Rogerio F."/>
            <person name="Boufleur T.R."/>
            <person name="Ciampi-Guillardi M."/>
            <person name="Sukno S.A."/>
            <person name="Thon M.R."/>
            <person name="Massola Junior N.S."/>
            <person name="Baroncelli R."/>
        </authorList>
    </citation>
    <scope>NUCLEOTIDE SEQUENCE</scope>
    <source>
        <strain evidence="2">LFN00145</strain>
    </source>
</reference>
<dbReference type="AlphaFoldDB" id="A0A8H6NEM1"/>
<dbReference type="SUPFAM" id="SSF56300">
    <property type="entry name" value="Metallo-dependent phosphatases"/>
    <property type="match status" value="1"/>
</dbReference>
<name>A0A8H6NEM1_9PEZI</name>
<dbReference type="InterPro" id="IPR029052">
    <property type="entry name" value="Metallo-depent_PP-like"/>
</dbReference>
<dbReference type="GO" id="GO:0016787">
    <property type="term" value="F:hydrolase activity"/>
    <property type="evidence" value="ECO:0007669"/>
    <property type="project" value="InterPro"/>
</dbReference>
<accession>A0A8H6NEM1</accession>
<organism evidence="2 3">
    <name type="scientific">Colletotrichum plurivorum</name>
    <dbReference type="NCBI Taxonomy" id="2175906"/>
    <lineage>
        <taxon>Eukaryota</taxon>
        <taxon>Fungi</taxon>
        <taxon>Dikarya</taxon>
        <taxon>Ascomycota</taxon>
        <taxon>Pezizomycotina</taxon>
        <taxon>Sordariomycetes</taxon>
        <taxon>Hypocreomycetidae</taxon>
        <taxon>Glomerellales</taxon>
        <taxon>Glomerellaceae</taxon>
        <taxon>Colletotrichum</taxon>
        <taxon>Colletotrichum orchidearum species complex</taxon>
    </lineage>
</organism>
<comment type="caution">
    <text evidence="2">The sequence shown here is derived from an EMBL/GenBank/DDBJ whole genome shotgun (WGS) entry which is preliminary data.</text>
</comment>
<dbReference type="PANTHER" id="PTHR12905">
    <property type="entry name" value="METALLOPHOSPHOESTERASE"/>
    <property type="match status" value="1"/>
</dbReference>
<keyword evidence="3" id="KW-1185">Reference proteome</keyword>
<dbReference type="Gene3D" id="3.60.21.10">
    <property type="match status" value="1"/>
</dbReference>
<evidence type="ECO:0000313" key="2">
    <source>
        <dbReference type="EMBL" id="KAF6830554.1"/>
    </source>
</evidence>
<dbReference type="PANTHER" id="PTHR12905:SF0">
    <property type="entry name" value="CALCINEURIN-LIKE PHOSPHOESTERASE DOMAIN-CONTAINING PROTEIN"/>
    <property type="match status" value="1"/>
</dbReference>
<dbReference type="Pfam" id="PF00149">
    <property type="entry name" value="Metallophos"/>
    <property type="match status" value="1"/>
</dbReference>
<gene>
    <name evidence="2" type="ORF">CPLU01_07244</name>
</gene>